<comment type="caution">
    <text evidence="2">The sequence shown here is derived from an EMBL/GenBank/DDBJ whole genome shotgun (WGS) entry which is preliminary data.</text>
</comment>
<dbReference type="InterPro" id="IPR037050">
    <property type="entry name" value="DUF1254_sf"/>
</dbReference>
<gene>
    <name evidence="2" type="ORF">Poly41_09490</name>
</gene>
<proteinExistence type="predicted"/>
<reference evidence="2 3" key="1">
    <citation type="submission" date="2019-02" db="EMBL/GenBank/DDBJ databases">
        <title>Deep-cultivation of Planctomycetes and their phenomic and genomic characterization uncovers novel biology.</title>
        <authorList>
            <person name="Wiegand S."/>
            <person name="Jogler M."/>
            <person name="Boedeker C."/>
            <person name="Pinto D."/>
            <person name="Vollmers J."/>
            <person name="Rivas-Marin E."/>
            <person name="Kohn T."/>
            <person name="Peeters S.H."/>
            <person name="Heuer A."/>
            <person name="Rast P."/>
            <person name="Oberbeckmann S."/>
            <person name="Bunk B."/>
            <person name="Jeske O."/>
            <person name="Meyerdierks A."/>
            <person name="Storesund J.E."/>
            <person name="Kallscheuer N."/>
            <person name="Luecker S."/>
            <person name="Lage O.M."/>
            <person name="Pohl T."/>
            <person name="Merkel B.J."/>
            <person name="Hornburger P."/>
            <person name="Mueller R.-W."/>
            <person name="Bruemmer F."/>
            <person name="Labrenz M."/>
            <person name="Spormann A.M."/>
            <person name="Op Den Camp H."/>
            <person name="Overmann J."/>
            <person name="Amann R."/>
            <person name="Jetten M.S.M."/>
            <person name="Mascher T."/>
            <person name="Medema M.H."/>
            <person name="Devos D.P."/>
            <person name="Kaster A.-K."/>
            <person name="Ovreas L."/>
            <person name="Rohde M."/>
            <person name="Galperin M.Y."/>
            <person name="Jogler C."/>
        </authorList>
    </citation>
    <scope>NUCLEOTIDE SEQUENCE [LARGE SCALE GENOMIC DNA]</scope>
    <source>
        <strain evidence="2 3">Poly41</strain>
    </source>
</reference>
<dbReference type="Gene3D" id="1.10.3360.10">
    <property type="entry name" value="VPA0735-like domain"/>
    <property type="match status" value="1"/>
</dbReference>
<dbReference type="InterPro" id="IPR010679">
    <property type="entry name" value="DUF1254"/>
</dbReference>
<dbReference type="Gene3D" id="2.60.40.1610">
    <property type="entry name" value="Domain of unknown function DUF1254"/>
    <property type="match status" value="1"/>
</dbReference>
<evidence type="ECO:0000259" key="1">
    <source>
        <dbReference type="Pfam" id="PF06863"/>
    </source>
</evidence>
<sequence>MTNVILRAINFTKLIKSGTLNTRKGRTQRRSTIRHPMKMNSMKYSPEQRLWTSVLIGVMGLAGSGSAFAQVSQETLESIAIPDEVETPIGTLEFFDGVPNDATIDKLYDNLYRMRAVEVYLNNQGAASLNAMRKGNASIGADASNKVTISEQLLQPASLYLTGNTSTLYALTYLDLKTEGPLVVELPPGMLGFLDDAWFRFIDNLGVIGPDKGQGGKYLLLPPDYSGDEPEGYFIVKLPTYNNLMFLRGSIAKGLAPAVENIRSKLRIYPLAKADNPPATEFINMSGKSYSTIVTRDIRFFEDLNELVQVEPLDATGPEMRGQLAAIGIVKDKPFRPDARMKAVGSHRAS</sequence>
<dbReference type="PANTHER" id="PTHR36509:SF3">
    <property type="entry name" value="SIGNAL PEPTIDE PROTEIN"/>
    <property type="match status" value="1"/>
</dbReference>
<accession>A0A5C6E1A4</accession>
<name>A0A5C6E1A4_9BACT</name>
<protein>
    <recommendedName>
        <fullName evidence="1">DUF1254 domain-containing protein</fullName>
    </recommendedName>
</protein>
<evidence type="ECO:0000313" key="3">
    <source>
        <dbReference type="Proteomes" id="UP000319143"/>
    </source>
</evidence>
<organism evidence="2 3">
    <name type="scientific">Novipirellula artificiosorum</name>
    <dbReference type="NCBI Taxonomy" id="2528016"/>
    <lineage>
        <taxon>Bacteria</taxon>
        <taxon>Pseudomonadati</taxon>
        <taxon>Planctomycetota</taxon>
        <taxon>Planctomycetia</taxon>
        <taxon>Pirellulales</taxon>
        <taxon>Pirellulaceae</taxon>
        <taxon>Novipirellula</taxon>
    </lineage>
</organism>
<dbReference type="SUPFAM" id="SSF160935">
    <property type="entry name" value="VPA0735-like"/>
    <property type="match status" value="1"/>
</dbReference>
<dbReference type="AlphaFoldDB" id="A0A5C6E1A4"/>
<feature type="domain" description="DUF1254" evidence="1">
    <location>
        <begin position="145"/>
        <end position="270"/>
    </location>
</feature>
<dbReference type="EMBL" id="SJPV01000001">
    <property type="protein sequence ID" value="TWU42650.1"/>
    <property type="molecule type" value="Genomic_DNA"/>
</dbReference>
<dbReference type="PANTHER" id="PTHR36509">
    <property type="entry name" value="BLL3101 PROTEIN"/>
    <property type="match status" value="1"/>
</dbReference>
<dbReference type="Pfam" id="PF06863">
    <property type="entry name" value="DUF1254"/>
    <property type="match status" value="1"/>
</dbReference>
<keyword evidence="3" id="KW-1185">Reference proteome</keyword>
<evidence type="ECO:0000313" key="2">
    <source>
        <dbReference type="EMBL" id="TWU42650.1"/>
    </source>
</evidence>
<dbReference type="Proteomes" id="UP000319143">
    <property type="component" value="Unassembled WGS sequence"/>
</dbReference>